<sequence length="348" mass="39843">MIHPLLEDVLLDASPVTELYPDWEPKSRHPVVDHFEAIVFEETASHRQACWWLENNRYIGSHIIVLPKETQNRLLVSMDKFFWAIAEGILKGNTNPEEKRFFSDETPQIVSRELAATWLHRHAPHTVFVDIKNIDNSKSFTCPDGKVLVEGRLPALFASKRFSLGSNLVVSSPFSAMPLRSQIEMKLDSTITAYRFYDDMEDVVFYLLWDESEPNQPPSFYYPQGPLLISEPDIGPLLPGWILEWYNRHPEHENLIETARPFLPEDYGVGRASSMRLRQPTPQESKPNHPQDASNSSEPPPQPSEEQQASPIFTHFLKSHTINDLTQTDNSSKKGLIGRFKSLLGKKE</sequence>
<name>A0A4Y6UIX2_9PROT</name>
<dbReference type="Proteomes" id="UP000316313">
    <property type="component" value="Chromosome"/>
</dbReference>
<keyword evidence="3" id="KW-1185">Reference proteome</keyword>
<evidence type="ECO:0000313" key="2">
    <source>
        <dbReference type="EMBL" id="QDH16770.1"/>
    </source>
</evidence>
<dbReference type="OrthoDB" id="7281372at2"/>
<accession>A0A4Y6UIX2</accession>
<reference evidence="2 3" key="1">
    <citation type="submission" date="2019-03" db="EMBL/GenBank/DDBJ databases">
        <title>The complete genome sequence of Swingsia samuiensis NBRC107927(T).</title>
        <authorList>
            <person name="Chua K.-O."/>
            <person name="Chan K.-G."/>
            <person name="See-Too W.-S."/>
        </authorList>
    </citation>
    <scope>NUCLEOTIDE SEQUENCE [LARGE SCALE GENOMIC DNA]</scope>
    <source>
        <strain evidence="2 3">AH83</strain>
    </source>
</reference>
<dbReference type="KEGG" id="ssam:E3D00_03705"/>
<gene>
    <name evidence="2" type="ORF">E3D00_03705</name>
</gene>
<proteinExistence type="predicted"/>
<dbReference type="EMBL" id="CP038141">
    <property type="protein sequence ID" value="QDH16770.1"/>
    <property type="molecule type" value="Genomic_DNA"/>
</dbReference>
<protein>
    <submittedName>
        <fullName evidence="2">Uncharacterized protein</fullName>
    </submittedName>
</protein>
<dbReference type="AlphaFoldDB" id="A0A4Y6UIX2"/>
<evidence type="ECO:0000313" key="3">
    <source>
        <dbReference type="Proteomes" id="UP000316313"/>
    </source>
</evidence>
<organism evidence="2 3">
    <name type="scientific">Swingsia samuiensis</name>
    <dbReference type="NCBI Taxonomy" id="1293412"/>
    <lineage>
        <taxon>Bacteria</taxon>
        <taxon>Pseudomonadati</taxon>
        <taxon>Pseudomonadota</taxon>
        <taxon>Alphaproteobacteria</taxon>
        <taxon>Acetobacterales</taxon>
        <taxon>Acetobacteraceae</taxon>
        <taxon>Swingsia</taxon>
    </lineage>
</organism>
<evidence type="ECO:0000256" key="1">
    <source>
        <dbReference type="SAM" id="MobiDB-lite"/>
    </source>
</evidence>
<feature type="region of interest" description="Disordered" evidence="1">
    <location>
        <begin position="275"/>
        <end position="315"/>
    </location>
</feature>
<dbReference type="RefSeq" id="WP_141460051.1">
    <property type="nucleotide sequence ID" value="NZ_CP038141.1"/>
</dbReference>